<organism evidence="3 4">
    <name type="scientific">Clonostachys chloroleuca</name>
    <dbReference type="NCBI Taxonomy" id="1926264"/>
    <lineage>
        <taxon>Eukaryota</taxon>
        <taxon>Fungi</taxon>
        <taxon>Dikarya</taxon>
        <taxon>Ascomycota</taxon>
        <taxon>Pezizomycotina</taxon>
        <taxon>Sordariomycetes</taxon>
        <taxon>Hypocreomycetidae</taxon>
        <taxon>Hypocreales</taxon>
        <taxon>Bionectriaceae</taxon>
        <taxon>Clonostachys</taxon>
    </lineage>
</organism>
<gene>
    <name evidence="3" type="ORF">CCHLO57077_00015075</name>
</gene>
<evidence type="ECO:0000256" key="1">
    <source>
        <dbReference type="SAM" id="Coils"/>
    </source>
</evidence>
<feature type="domain" description="G" evidence="2">
    <location>
        <begin position="40"/>
        <end position="101"/>
    </location>
</feature>
<protein>
    <recommendedName>
        <fullName evidence="2">G domain-containing protein</fullName>
    </recommendedName>
</protein>
<dbReference type="AlphaFoldDB" id="A0AA35VS10"/>
<dbReference type="InterPro" id="IPR006073">
    <property type="entry name" value="GTP-bd"/>
</dbReference>
<name>A0AA35VS10_9HYPO</name>
<dbReference type="EMBL" id="CABFNP030001323">
    <property type="protein sequence ID" value="CAI6099599.1"/>
    <property type="molecule type" value="Genomic_DNA"/>
</dbReference>
<dbReference type="InterPro" id="IPR027417">
    <property type="entry name" value="P-loop_NTPase"/>
</dbReference>
<dbReference type="Pfam" id="PF01926">
    <property type="entry name" value="MMR_HSR1"/>
    <property type="match status" value="1"/>
</dbReference>
<sequence length="286" mass="32422">MPNHSHKAQDKSAAKQQHSFSYSFNPQTIILSWTAKSIVIAVIGITGAGKTHFIKHITELDEIEIGHSLKSCTKQIHIATTYVNKYEVHLINTPGFNNDELEDSDILYKITNYLKTGIRLSGILYLHPITDSRMGGPSKRNLDLLRNLVGPENMGNIKLITTNITDEESKGYLHNLLSDFWREILANRAQIDRYNGTGEDGKRIIRSILRTAPVTLLLQAELNKGIHLVQTSAGKSLMEEFNKLQEKCERGLQELKDNAAAEREKYEEALRKRDKVAEQARKLYKV</sequence>
<keyword evidence="4" id="KW-1185">Reference proteome</keyword>
<dbReference type="Proteomes" id="UP001160390">
    <property type="component" value="Unassembled WGS sequence"/>
</dbReference>
<reference evidence="3" key="1">
    <citation type="submission" date="2023-01" db="EMBL/GenBank/DDBJ databases">
        <authorList>
            <person name="Piombo E."/>
        </authorList>
    </citation>
    <scope>NUCLEOTIDE SEQUENCE</scope>
</reference>
<dbReference type="Gene3D" id="3.40.50.300">
    <property type="entry name" value="P-loop containing nucleotide triphosphate hydrolases"/>
    <property type="match status" value="1"/>
</dbReference>
<evidence type="ECO:0000313" key="3">
    <source>
        <dbReference type="EMBL" id="CAI6099599.1"/>
    </source>
</evidence>
<keyword evidence="1" id="KW-0175">Coiled coil</keyword>
<accession>A0AA35VS10</accession>
<dbReference type="CDD" id="cd00882">
    <property type="entry name" value="Ras_like_GTPase"/>
    <property type="match status" value="1"/>
</dbReference>
<evidence type="ECO:0000259" key="2">
    <source>
        <dbReference type="Pfam" id="PF01926"/>
    </source>
</evidence>
<comment type="caution">
    <text evidence="3">The sequence shown here is derived from an EMBL/GenBank/DDBJ whole genome shotgun (WGS) entry which is preliminary data.</text>
</comment>
<proteinExistence type="predicted"/>
<dbReference type="SUPFAM" id="SSF52540">
    <property type="entry name" value="P-loop containing nucleoside triphosphate hydrolases"/>
    <property type="match status" value="1"/>
</dbReference>
<evidence type="ECO:0000313" key="4">
    <source>
        <dbReference type="Proteomes" id="UP001160390"/>
    </source>
</evidence>
<dbReference type="GO" id="GO:0005525">
    <property type="term" value="F:GTP binding"/>
    <property type="evidence" value="ECO:0007669"/>
    <property type="project" value="InterPro"/>
</dbReference>
<feature type="coiled-coil region" evidence="1">
    <location>
        <begin position="238"/>
        <end position="279"/>
    </location>
</feature>